<dbReference type="Gene3D" id="1.10.4100.10">
    <property type="entry name" value="2-methylcitrate dehydratase PrpD"/>
    <property type="match status" value="1"/>
</dbReference>
<dbReference type="InterPro" id="IPR045336">
    <property type="entry name" value="MmgE_PrpD_N"/>
</dbReference>
<dbReference type="RefSeq" id="WP_303543124.1">
    <property type="nucleotide sequence ID" value="NZ_JAUOTP010000005.1"/>
</dbReference>
<feature type="domain" description="MmgE/PrpD N-terminal" evidence="2">
    <location>
        <begin position="9"/>
        <end position="249"/>
    </location>
</feature>
<organism evidence="4 5">
    <name type="scientific">Sphingomonas natans</name>
    <dbReference type="NCBI Taxonomy" id="3063330"/>
    <lineage>
        <taxon>Bacteria</taxon>
        <taxon>Pseudomonadati</taxon>
        <taxon>Pseudomonadota</taxon>
        <taxon>Alphaproteobacteria</taxon>
        <taxon>Sphingomonadales</taxon>
        <taxon>Sphingomonadaceae</taxon>
        <taxon>Sphingomonas</taxon>
    </lineage>
</organism>
<dbReference type="InterPro" id="IPR042183">
    <property type="entry name" value="MmgE/PrpD_sf_1"/>
</dbReference>
<protein>
    <submittedName>
        <fullName evidence="4">MmgE/PrpD family protein</fullName>
    </submittedName>
</protein>
<proteinExistence type="inferred from homology"/>
<dbReference type="SUPFAM" id="SSF103378">
    <property type="entry name" value="2-methylcitrate dehydratase PrpD"/>
    <property type="match status" value="1"/>
</dbReference>
<dbReference type="PANTHER" id="PTHR16943">
    <property type="entry name" value="2-METHYLCITRATE DEHYDRATASE-RELATED"/>
    <property type="match status" value="1"/>
</dbReference>
<dbReference type="Pfam" id="PF03972">
    <property type="entry name" value="MmgE_PrpD_N"/>
    <property type="match status" value="1"/>
</dbReference>
<dbReference type="Proteomes" id="UP001169764">
    <property type="component" value="Unassembled WGS sequence"/>
</dbReference>
<dbReference type="EMBL" id="JAUOTP010000005">
    <property type="protein sequence ID" value="MDO6415246.1"/>
    <property type="molecule type" value="Genomic_DNA"/>
</dbReference>
<evidence type="ECO:0000313" key="4">
    <source>
        <dbReference type="EMBL" id="MDO6415246.1"/>
    </source>
</evidence>
<evidence type="ECO:0000256" key="1">
    <source>
        <dbReference type="ARBA" id="ARBA00006174"/>
    </source>
</evidence>
<dbReference type="InterPro" id="IPR042188">
    <property type="entry name" value="MmgE/PrpD_sf_2"/>
</dbReference>
<reference evidence="4" key="1">
    <citation type="submission" date="2023-07" db="EMBL/GenBank/DDBJ databases">
        <authorList>
            <person name="Kim M."/>
        </authorList>
    </citation>
    <scope>NUCLEOTIDE SEQUENCE</scope>
    <source>
        <strain evidence="4">BIUV-7</strain>
    </source>
</reference>
<feature type="domain" description="MmgE/PrpD C-terminal" evidence="3">
    <location>
        <begin position="274"/>
        <end position="444"/>
    </location>
</feature>
<keyword evidence="5" id="KW-1185">Reference proteome</keyword>
<sequence length="460" mass="48826">MGDAIGLSETLARHVATYDAAALPDTTIHAAKRALLDGIGVMLGASGVSSEVVPFVEYAISGGHGDAAVLGHDVRVTPAMAAFANGAMAHALDFEDAFDAAPSHPNASLLPAVLATLGTAAPVSGRELLTAIAIGCDLACRIGLALTRDMEVGGWYPPPIRGAFGAVAAAARIQRLSTRQTLDAFSLLLCQTTMPGEIKYSADTVIRAVREAFPAQSAVQASQLAARGVRGFDAPFEGKAGFFRLYADGHYDPSRLLDRLGEHFWIDRLTFKRWPACRGTHAYIEAAQYLRAQHSIDPAAIFAVTATGGEVQRMLVEPADRKAAPTTAIDAKFSIPFTVAAALLDDEVTLDSYDLASLADVPKRDLAARVRFELRPDWGMAQAASGILSIQLADGVRYKHTIEDALGGPDRPIDDDRLTAKFRDCARRAKHPMSDAQAEQLAAAIWSIDEAGDAAIALKL</sequence>
<evidence type="ECO:0000259" key="2">
    <source>
        <dbReference type="Pfam" id="PF03972"/>
    </source>
</evidence>
<accession>A0ABT8YA87</accession>
<dbReference type="InterPro" id="IPR005656">
    <property type="entry name" value="MmgE_PrpD"/>
</dbReference>
<dbReference type="InterPro" id="IPR036148">
    <property type="entry name" value="MmgE/PrpD_sf"/>
</dbReference>
<name>A0ABT8YA87_9SPHN</name>
<comment type="similarity">
    <text evidence="1">Belongs to the PrpD family.</text>
</comment>
<gene>
    <name evidence="4" type="ORF">Q4F19_12710</name>
</gene>
<dbReference type="PANTHER" id="PTHR16943:SF8">
    <property type="entry name" value="2-METHYLCITRATE DEHYDRATASE"/>
    <property type="match status" value="1"/>
</dbReference>
<dbReference type="Gene3D" id="3.30.1330.120">
    <property type="entry name" value="2-methylcitrate dehydratase PrpD"/>
    <property type="match status" value="1"/>
</dbReference>
<dbReference type="InterPro" id="IPR045337">
    <property type="entry name" value="MmgE_PrpD_C"/>
</dbReference>
<comment type="caution">
    <text evidence="4">The sequence shown here is derived from an EMBL/GenBank/DDBJ whole genome shotgun (WGS) entry which is preliminary data.</text>
</comment>
<evidence type="ECO:0000259" key="3">
    <source>
        <dbReference type="Pfam" id="PF19305"/>
    </source>
</evidence>
<evidence type="ECO:0000313" key="5">
    <source>
        <dbReference type="Proteomes" id="UP001169764"/>
    </source>
</evidence>
<dbReference type="Pfam" id="PF19305">
    <property type="entry name" value="MmgE_PrpD_C"/>
    <property type="match status" value="1"/>
</dbReference>